<dbReference type="OMA" id="GNARIIC"/>
<dbReference type="Proteomes" id="UP000008237">
    <property type="component" value="Unassembled WGS sequence"/>
</dbReference>
<evidence type="ECO:0000313" key="3">
    <source>
        <dbReference type="Proteomes" id="UP000008237"/>
    </source>
</evidence>
<evidence type="ECO:0000259" key="1">
    <source>
        <dbReference type="Pfam" id="PF16087"/>
    </source>
</evidence>
<gene>
    <name evidence="2" type="ORF">EAI_17618</name>
</gene>
<proteinExistence type="predicted"/>
<dbReference type="PANTHER" id="PTHR47326">
    <property type="entry name" value="TRANSPOSABLE ELEMENT TC3 TRANSPOSASE-LIKE PROTEIN"/>
    <property type="match status" value="1"/>
</dbReference>
<sequence length="157" mass="18501">MDVLTLQEKIEMVLVYGESGRNLDNAVNLYVQRFPDRPRSRTSFFCTVKQFTAEGSVQPKKRIRRKTVTGEDNAIAVLAAVAYNPYVSTREIARDCGVSQSSVWRILKHRKYHPYHVSLHQDLHGVDFENRLTFCQWAWEQIQMNRNFFRWVLFSDE</sequence>
<dbReference type="Pfam" id="PF13412">
    <property type="entry name" value="HTH_24"/>
    <property type="match status" value="1"/>
</dbReference>
<feature type="domain" description="DUF4817" evidence="1">
    <location>
        <begin position="5"/>
        <end position="58"/>
    </location>
</feature>
<dbReference type="PANTHER" id="PTHR47326:SF1">
    <property type="entry name" value="HTH PSQ-TYPE DOMAIN-CONTAINING PROTEIN"/>
    <property type="match status" value="1"/>
</dbReference>
<dbReference type="Pfam" id="PF16087">
    <property type="entry name" value="DUF4817"/>
    <property type="match status" value="1"/>
</dbReference>
<dbReference type="InParanoid" id="E2BNM8"/>
<feature type="non-terminal residue" evidence="2">
    <location>
        <position position="157"/>
    </location>
</feature>
<dbReference type="EMBL" id="GL449437">
    <property type="protein sequence ID" value="EFN82703.1"/>
    <property type="molecule type" value="Genomic_DNA"/>
</dbReference>
<dbReference type="InterPro" id="IPR032135">
    <property type="entry name" value="DUF4817"/>
</dbReference>
<evidence type="ECO:0000313" key="2">
    <source>
        <dbReference type="EMBL" id="EFN82703.1"/>
    </source>
</evidence>
<organism evidence="3">
    <name type="scientific">Harpegnathos saltator</name>
    <name type="common">Jerdon's jumping ant</name>
    <dbReference type="NCBI Taxonomy" id="610380"/>
    <lineage>
        <taxon>Eukaryota</taxon>
        <taxon>Metazoa</taxon>
        <taxon>Ecdysozoa</taxon>
        <taxon>Arthropoda</taxon>
        <taxon>Hexapoda</taxon>
        <taxon>Insecta</taxon>
        <taxon>Pterygota</taxon>
        <taxon>Neoptera</taxon>
        <taxon>Endopterygota</taxon>
        <taxon>Hymenoptera</taxon>
        <taxon>Apocrita</taxon>
        <taxon>Aculeata</taxon>
        <taxon>Formicoidea</taxon>
        <taxon>Formicidae</taxon>
        <taxon>Ponerinae</taxon>
        <taxon>Ponerini</taxon>
        <taxon>Harpegnathos</taxon>
    </lineage>
</organism>
<protein>
    <recommendedName>
        <fullName evidence="1">DUF4817 domain-containing protein</fullName>
    </recommendedName>
</protein>
<dbReference type="OrthoDB" id="7697359at2759"/>
<name>E2BNM8_HARSA</name>
<keyword evidence="3" id="KW-1185">Reference proteome</keyword>
<accession>E2BNM8</accession>
<reference evidence="2 3" key="1">
    <citation type="journal article" date="2010" name="Science">
        <title>Genomic comparison of the ants Camponotus floridanus and Harpegnathos saltator.</title>
        <authorList>
            <person name="Bonasio R."/>
            <person name="Zhang G."/>
            <person name="Ye C."/>
            <person name="Mutti N.S."/>
            <person name="Fang X."/>
            <person name="Qin N."/>
            <person name="Donahue G."/>
            <person name="Yang P."/>
            <person name="Li Q."/>
            <person name="Li C."/>
            <person name="Zhang P."/>
            <person name="Huang Z."/>
            <person name="Berger S.L."/>
            <person name="Reinberg D."/>
            <person name="Wang J."/>
            <person name="Liebig J."/>
        </authorList>
    </citation>
    <scope>NUCLEOTIDE SEQUENCE [LARGE SCALE GENOMIC DNA]</scope>
    <source>
        <strain evidence="2 3">R22 G/1</strain>
    </source>
</reference>
<dbReference type="AlphaFoldDB" id="E2BNM8"/>